<accession>A0A8C6Q9H5</accession>
<name>A0A8C6Q9H5_NANGA</name>
<evidence type="ECO:0000313" key="2">
    <source>
        <dbReference type="Proteomes" id="UP000694381"/>
    </source>
</evidence>
<dbReference type="AlphaFoldDB" id="A0A8C6Q9H5"/>
<dbReference type="OMA" id="MTACIRN"/>
<keyword evidence="2" id="KW-1185">Reference proteome</keyword>
<dbReference type="GeneTree" id="ENSGT00940000164579"/>
<sequence length="84" mass="9201">MAASAKKKNKKGKTISLTDFLAEDGGTGGGSTYVPKPVSWADETDDLEGDVSTTCLSTRLLEKEKWKSGYRRSRRSCSISWTSH</sequence>
<organism evidence="1 2">
    <name type="scientific">Nannospalax galili</name>
    <name type="common">Northern Israeli blind subterranean mole rat</name>
    <name type="synonym">Spalax galili</name>
    <dbReference type="NCBI Taxonomy" id="1026970"/>
    <lineage>
        <taxon>Eukaryota</taxon>
        <taxon>Metazoa</taxon>
        <taxon>Chordata</taxon>
        <taxon>Craniata</taxon>
        <taxon>Vertebrata</taxon>
        <taxon>Euteleostomi</taxon>
        <taxon>Mammalia</taxon>
        <taxon>Eutheria</taxon>
        <taxon>Euarchontoglires</taxon>
        <taxon>Glires</taxon>
        <taxon>Rodentia</taxon>
        <taxon>Myomorpha</taxon>
        <taxon>Muroidea</taxon>
        <taxon>Spalacidae</taxon>
        <taxon>Spalacinae</taxon>
        <taxon>Nannospalax</taxon>
    </lineage>
</organism>
<reference evidence="1" key="2">
    <citation type="submission" date="2025-09" db="UniProtKB">
        <authorList>
            <consortium name="Ensembl"/>
        </authorList>
    </citation>
    <scope>IDENTIFICATION</scope>
</reference>
<dbReference type="Ensembl" id="ENSNGAT00000000117.1">
    <property type="protein sequence ID" value="ENSNGAP00000000115.1"/>
    <property type="gene ID" value="ENSNGAG00000000099.1"/>
</dbReference>
<protein>
    <submittedName>
        <fullName evidence="1">Uncharacterized protein</fullName>
    </submittedName>
</protein>
<dbReference type="Proteomes" id="UP000694381">
    <property type="component" value="Unassembled WGS sequence"/>
</dbReference>
<evidence type="ECO:0000313" key="1">
    <source>
        <dbReference type="Ensembl" id="ENSNGAP00000000115.1"/>
    </source>
</evidence>
<reference evidence="1" key="1">
    <citation type="submission" date="2025-08" db="UniProtKB">
        <authorList>
            <consortium name="Ensembl"/>
        </authorList>
    </citation>
    <scope>IDENTIFICATION</scope>
</reference>
<proteinExistence type="predicted"/>